<protein>
    <submittedName>
        <fullName evidence="1">Uncharacterized protein</fullName>
    </submittedName>
</protein>
<keyword evidence="2" id="KW-1185">Reference proteome</keyword>
<accession>A0ACC2NSA2</accession>
<reference evidence="1" key="1">
    <citation type="submission" date="2023-04" db="EMBL/GenBank/DDBJ databases">
        <title>A chromosome-level genome assembly of the parasitoid wasp Eretmocerus hayati.</title>
        <authorList>
            <person name="Zhong Y."/>
            <person name="Liu S."/>
            <person name="Liu Y."/>
        </authorList>
    </citation>
    <scope>NUCLEOTIDE SEQUENCE</scope>
    <source>
        <strain evidence="1">ZJU_SS_LIU_2023</strain>
    </source>
</reference>
<name>A0ACC2NSA2_9HYME</name>
<gene>
    <name evidence="1" type="ORF">QAD02_004436</name>
</gene>
<organism evidence="1 2">
    <name type="scientific">Eretmocerus hayati</name>
    <dbReference type="NCBI Taxonomy" id="131215"/>
    <lineage>
        <taxon>Eukaryota</taxon>
        <taxon>Metazoa</taxon>
        <taxon>Ecdysozoa</taxon>
        <taxon>Arthropoda</taxon>
        <taxon>Hexapoda</taxon>
        <taxon>Insecta</taxon>
        <taxon>Pterygota</taxon>
        <taxon>Neoptera</taxon>
        <taxon>Endopterygota</taxon>
        <taxon>Hymenoptera</taxon>
        <taxon>Apocrita</taxon>
        <taxon>Proctotrupomorpha</taxon>
        <taxon>Chalcidoidea</taxon>
        <taxon>Aphelinidae</taxon>
        <taxon>Aphelininae</taxon>
        <taxon>Eretmocerus</taxon>
    </lineage>
</organism>
<dbReference type="EMBL" id="CM056743">
    <property type="protein sequence ID" value="KAJ8673174.1"/>
    <property type="molecule type" value="Genomic_DNA"/>
</dbReference>
<evidence type="ECO:0000313" key="1">
    <source>
        <dbReference type="EMBL" id="KAJ8673174.1"/>
    </source>
</evidence>
<evidence type="ECO:0000313" key="2">
    <source>
        <dbReference type="Proteomes" id="UP001239111"/>
    </source>
</evidence>
<proteinExistence type="predicted"/>
<sequence>MQILYILGLIVVGISTTASSLLELKSKFIQKIPDSTSGSTTDYCEVDIDFSSIGLSAVKPNFLSGSKIKKITLRNNSISKFDVNTFENLPNLKYLDISNNVISKANLFSFGTVPSLKALILDNNFVSGSNEYKSYNYSGCRTDQYYDSSYGYCVERHSSLEMTIVYPELIYLSLRNITMSSISNYWSSKFPKVMMLDVSNNRLTPPDDFFEKLPSTVENLTMENVGFTSLSMKSLKNITTLNLKFNQFKTVSSNYCHEETLCLKNLNKLKNLLISGCSIEKIETDAFKNSQNLNHLDISNNSLSDIPHGAFELLQSLSYLDMSQNLFVKIPDIGSLKNLYTLKLNDMKNEVDMTGLWFLQSIPNIKSISLRGNKIKYIPESFLMKLQELKKIDLRNNQLTALSSGSWQRNLRKLYLSQNQITSIENLQLSQATSLDVLDLKKNNITNIKLSAIKQLPDAVILKV</sequence>
<dbReference type="Proteomes" id="UP001239111">
    <property type="component" value="Chromosome 3"/>
</dbReference>
<comment type="caution">
    <text evidence="1">The sequence shown here is derived from an EMBL/GenBank/DDBJ whole genome shotgun (WGS) entry which is preliminary data.</text>
</comment>